<evidence type="ECO:0000313" key="4">
    <source>
        <dbReference type="Proteomes" id="UP000265341"/>
    </source>
</evidence>
<evidence type="ECO:0000256" key="1">
    <source>
        <dbReference type="ARBA" id="ARBA00022723"/>
    </source>
</evidence>
<protein>
    <submittedName>
        <fullName evidence="3">Copper-exporting P-type ATPase A</fullName>
        <ecNumber evidence="3">3.6.3.54</ecNumber>
    </submittedName>
</protein>
<dbReference type="GO" id="GO:0046872">
    <property type="term" value="F:metal ion binding"/>
    <property type="evidence" value="ECO:0007669"/>
    <property type="project" value="UniProtKB-KW"/>
</dbReference>
<name>A0A399EZV7_9DEIN</name>
<dbReference type="InterPro" id="IPR017969">
    <property type="entry name" value="Heavy-metal-associated_CS"/>
</dbReference>
<dbReference type="RefSeq" id="WP_119275534.1">
    <property type="nucleotide sequence ID" value="NZ_QWLA01000002.1"/>
</dbReference>
<proteinExistence type="predicted"/>
<dbReference type="InterPro" id="IPR006121">
    <property type="entry name" value="HMA_dom"/>
</dbReference>
<dbReference type="AlphaFoldDB" id="A0A399EZV7"/>
<dbReference type="GO" id="GO:0016787">
    <property type="term" value="F:hydrolase activity"/>
    <property type="evidence" value="ECO:0007669"/>
    <property type="project" value="UniProtKB-KW"/>
</dbReference>
<dbReference type="Gene3D" id="3.30.70.100">
    <property type="match status" value="1"/>
</dbReference>
<dbReference type="Pfam" id="PF00403">
    <property type="entry name" value="HMA"/>
    <property type="match status" value="1"/>
</dbReference>
<keyword evidence="1" id="KW-0479">Metal-binding</keyword>
<accession>A0A399EZV7</accession>
<keyword evidence="4" id="KW-1185">Reference proteome</keyword>
<dbReference type="Proteomes" id="UP000265341">
    <property type="component" value="Unassembled WGS sequence"/>
</dbReference>
<dbReference type="SUPFAM" id="SSF55008">
    <property type="entry name" value="HMA, heavy metal-associated domain"/>
    <property type="match status" value="1"/>
</dbReference>
<organism evidence="3 4">
    <name type="scientific">Calidithermus roseus</name>
    <dbReference type="NCBI Taxonomy" id="1644118"/>
    <lineage>
        <taxon>Bacteria</taxon>
        <taxon>Thermotogati</taxon>
        <taxon>Deinococcota</taxon>
        <taxon>Deinococci</taxon>
        <taxon>Thermales</taxon>
        <taxon>Thermaceae</taxon>
        <taxon>Calidithermus</taxon>
    </lineage>
</organism>
<dbReference type="OrthoDB" id="33152at2"/>
<comment type="caution">
    <text evidence="3">The sequence shown here is derived from an EMBL/GenBank/DDBJ whole genome shotgun (WGS) entry which is preliminary data.</text>
</comment>
<reference evidence="3 4" key="1">
    <citation type="submission" date="2018-08" db="EMBL/GenBank/DDBJ databases">
        <title>Meiothermus roseus NBRC 110900 genome sequencing project.</title>
        <authorList>
            <person name="Da Costa M.S."/>
            <person name="Albuquerque L."/>
            <person name="Raposo P."/>
            <person name="Froufe H.J.C."/>
            <person name="Barroso C.S."/>
            <person name="Egas C."/>
        </authorList>
    </citation>
    <scope>NUCLEOTIDE SEQUENCE [LARGE SCALE GENOMIC DNA]</scope>
    <source>
        <strain evidence="3 4">NBRC 110900</strain>
    </source>
</reference>
<gene>
    <name evidence="3" type="primary">copA</name>
    <name evidence="3" type="ORF">Mrose_00156</name>
</gene>
<evidence type="ECO:0000259" key="2">
    <source>
        <dbReference type="PROSITE" id="PS50846"/>
    </source>
</evidence>
<sequence length="75" mass="8320">MENTRQYRLKVPGIHCSGCIRTVEAALKRVPGTVRARVDYLRKEATVAGEAPLQAWLDELQAVGYPAQAIPEEAR</sequence>
<evidence type="ECO:0000313" key="3">
    <source>
        <dbReference type="EMBL" id="RIH89568.1"/>
    </source>
</evidence>
<dbReference type="PROSITE" id="PS01047">
    <property type="entry name" value="HMA_1"/>
    <property type="match status" value="1"/>
</dbReference>
<keyword evidence="3" id="KW-0378">Hydrolase</keyword>
<dbReference type="EMBL" id="QWLA01000002">
    <property type="protein sequence ID" value="RIH89568.1"/>
    <property type="molecule type" value="Genomic_DNA"/>
</dbReference>
<dbReference type="InterPro" id="IPR036163">
    <property type="entry name" value="HMA_dom_sf"/>
</dbReference>
<dbReference type="EC" id="3.6.3.54" evidence="3"/>
<dbReference type="CDD" id="cd00371">
    <property type="entry name" value="HMA"/>
    <property type="match status" value="1"/>
</dbReference>
<feature type="domain" description="HMA" evidence="2">
    <location>
        <begin position="5"/>
        <end position="68"/>
    </location>
</feature>
<dbReference type="PROSITE" id="PS50846">
    <property type="entry name" value="HMA_2"/>
    <property type="match status" value="1"/>
</dbReference>